<sequence>WLYYCFDSVFCVESEEFDEKYLNSLFSLPSKFHATCEHPDRAVALQAIICERVSHLRETYLLGHGREVCFHTSCHHYHTFGLIELLCHSSSNIESPKITLEDLKRSLGHWTKL</sequence>
<feature type="non-terminal residue" evidence="1">
    <location>
        <position position="1"/>
    </location>
</feature>
<name>A0A034WJG5_BACDO</name>
<accession>A0A034WJG5</accession>
<protein>
    <submittedName>
        <fullName evidence="1">Uncharacterized protein</fullName>
    </submittedName>
</protein>
<evidence type="ECO:0000313" key="1">
    <source>
        <dbReference type="EMBL" id="JAC54814.1"/>
    </source>
</evidence>
<organism evidence="1">
    <name type="scientific">Bactrocera dorsalis</name>
    <name type="common">Oriental fruit fly</name>
    <name type="synonym">Dacus dorsalis</name>
    <dbReference type="NCBI Taxonomy" id="27457"/>
    <lineage>
        <taxon>Eukaryota</taxon>
        <taxon>Metazoa</taxon>
        <taxon>Ecdysozoa</taxon>
        <taxon>Arthropoda</taxon>
        <taxon>Hexapoda</taxon>
        <taxon>Insecta</taxon>
        <taxon>Pterygota</taxon>
        <taxon>Neoptera</taxon>
        <taxon>Endopterygota</taxon>
        <taxon>Diptera</taxon>
        <taxon>Brachycera</taxon>
        <taxon>Muscomorpha</taxon>
        <taxon>Tephritoidea</taxon>
        <taxon>Tephritidae</taxon>
        <taxon>Bactrocera</taxon>
        <taxon>Bactrocera</taxon>
    </lineage>
</organism>
<reference evidence="1" key="1">
    <citation type="journal article" date="2014" name="BMC Genomics">
        <title>Characterizing the developmental transcriptome of the oriental fruit fly, Bactrocera dorsalis (Diptera: Tephritidae) through comparative genomic analysis with Drosophila melanogaster utilizing modENCODE datasets.</title>
        <authorList>
            <person name="Geib S.M."/>
            <person name="Calla B."/>
            <person name="Hall B."/>
            <person name="Hou S."/>
            <person name="Manoukis N.C."/>
        </authorList>
    </citation>
    <scope>NUCLEOTIDE SEQUENCE</scope>
    <source>
        <strain evidence="1">Punador</strain>
    </source>
</reference>
<dbReference type="EMBL" id="GAKP01004138">
    <property type="protein sequence ID" value="JAC54814.1"/>
    <property type="molecule type" value="Transcribed_RNA"/>
</dbReference>
<dbReference type="AlphaFoldDB" id="A0A034WJG5"/>
<proteinExistence type="predicted"/>